<dbReference type="RefSeq" id="WP_344797689.1">
    <property type="nucleotide sequence ID" value="NZ_BAABBN010000004.1"/>
</dbReference>
<comment type="caution">
    <text evidence="1">The sequence shown here is derived from an EMBL/GenBank/DDBJ whole genome shotgun (WGS) entry which is preliminary data.</text>
</comment>
<dbReference type="EMBL" id="BAABBN010000004">
    <property type="protein sequence ID" value="GAA3922471.1"/>
    <property type="molecule type" value="Genomic_DNA"/>
</dbReference>
<evidence type="ECO:0000313" key="2">
    <source>
        <dbReference type="Proteomes" id="UP001501565"/>
    </source>
</evidence>
<sequence length="112" mass="12517">MPYIERSDCGKIVALHSESHHDGAEYLPSTHHEVIAFLDADCDQSEARQALKDSDAELARVAEDLIQVLVQKQVILFTDLPDAVQEKLVARQKLRSLLSTEDTSILSDDDMI</sequence>
<gene>
    <name evidence="1" type="ORF">GCM10022277_18080</name>
</gene>
<reference evidence="2" key="1">
    <citation type="journal article" date="2019" name="Int. J. Syst. Evol. Microbiol.">
        <title>The Global Catalogue of Microorganisms (GCM) 10K type strain sequencing project: providing services to taxonomists for standard genome sequencing and annotation.</title>
        <authorList>
            <consortium name="The Broad Institute Genomics Platform"/>
            <consortium name="The Broad Institute Genome Sequencing Center for Infectious Disease"/>
            <person name="Wu L."/>
            <person name="Ma J."/>
        </authorList>
    </citation>
    <scope>NUCLEOTIDE SEQUENCE [LARGE SCALE GENOMIC DNA]</scope>
    <source>
        <strain evidence="2">JCM 17551</strain>
    </source>
</reference>
<protein>
    <recommendedName>
        <fullName evidence="3">Tryptophan synthase subunit beta like protein</fullName>
    </recommendedName>
</protein>
<organism evidence="1 2">
    <name type="scientific">Litoribacillus peritrichatus</name>
    <dbReference type="NCBI Taxonomy" id="718191"/>
    <lineage>
        <taxon>Bacteria</taxon>
        <taxon>Pseudomonadati</taxon>
        <taxon>Pseudomonadota</taxon>
        <taxon>Gammaproteobacteria</taxon>
        <taxon>Oceanospirillales</taxon>
        <taxon>Oceanospirillaceae</taxon>
        <taxon>Litoribacillus</taxon>
    </lineage>
</organism>
<dbReference type="Proteomes" id="UP001501565">
    <property type="component" value="Unassembled WGS sequence"/>
</dbReference>
<keyword evidence="2" id="KW-1185">Reference proteome</keyword>
<name>A0ABP7MG82_9GAMM</name>
<evidence type="ECO:0008006" key="3">
    <source>
        <dbReference type="Google" id="ProtNLM"/>
    </source>
</evidence>
<accession>A0ABP7MG82</accession>
<proteinExistence type="predicted"/>
<evidence type="ECO:0000313" key="1">
    <source>
        <dbReference type="EMBL" id="GAA3922471.1"/>
    </source>
</evidence>